<protein>
    <recommendedName>
        <fullName evidence="4">Glycosyltransferase RgtA/B/C/D-like domain-containing protein</fullName>
    </recommendedName>
</protein>
<feature type="transmembrane region" description="Helical" evidence="1">
    <location>
        <begin position="378"/>
        <end position="400"/>
    </location>
</feature>
<feature type="transmembrane region" description="Helical" evidence="1">
    <location>
        <begin position="337"/>
        <end position="358"/>
    </location>
</feature>
<keyword evidence="1" id="KW-1133">Transmembrane helix</keyword>
<feature type="transmembrane region" description="Helical" evidence="1">
    <location>
        <begin position="131"/>
        <end position="155"/>
    </location>
</feature>
<dbReference type="Proteomes" id="UP000562984">
    <property type="component" value="Unassembled WGS sequence"/>
</dbReference>
<reference evidence="2 3" key="1">
    <citation type="submission" date="2020-05" db="EMBL/GenBank/DDBJ databases">
        <title>Nakamurella sp. DB0629 isolated from air conditioner.</title>
        <authorList>
            <person name="Kim D.H."/>
            <person name="Kim D.-U."/>
        </authorList>
    </citation>
    <scope>NUCLEOTIDE SEQUENCE [LARGE SCALE GENOMIC DNA]</scope>
    <source>
        <strain evidence="2 3">DB0629</strain>
    </source>
</reference>
<feature type="transmembrane region" description="Helical" evidence="1">
    <location>
        <begin position="203"/>
        <end position="223"/>
    </location>
</feature>
<keyword evidence="3" id="KW-1185">Reference proteome</keyword>
<evidence type="ECO:0008006" key="4">
    <source>
        <dbReference type="Google" id="ProtNLM"/>
    </source>
</evidence>
<name>A0A849A9H8_9ACTN</name>
<dbReference type="AlphaFoldDB" id="A0A849A9H8"/>
<comment type="caution">
    <text evidence="2">The sequence shown here is derived from an EMBL/GenBank/DDBJ whole genome shotgun (WGS) entry which is preliminary data.</text>
</comment>
<feature type="transmembrane region" description="Helical" evidence="1">
    <location>
        <begin position="93"/>
        <end position="110"/>
    </location>
</feature>
<feature type="transmembrane region" description="Helical" evidence="1">
    <location>
        <begin position="267"/>
        <end position="289"/>
    </location>
</feature>
<accession>A0A849A9H8</accession>
<evidence type="ECO:0000256" key="1">
    <source>
        <dbReference type="SAM" id="Phobius"/>
    </source>
</evidence>
<feature type="transmembrane region" description="Helical" evidence="1">
    <location>
        <begin position="175"/>
        <end position="196"/>
    </location>
</feature>
<keyword evidence="1" id="KW-0812">Transmembrane</keyword>
<gene>
    <name evidence="2" type="ORF">HKD39_11180</name>
</gene>
<keyword evidence="1" id="KW-0472">Membrane</keyword>
<evidence type="ECO:0000313" key="2">
    <source>
        <dbReference type="EMBL" id="NNG36266.1"/>
    </source>
</evidence>
<evidence type="ECO:0000313" key="3">
    <source>
        <dbReference type="Proteomes" id="UP000562984"/>
    </source>
</evidence>
<dbReference type="RefSeq" id="WP_171199929.1">
    <property type="nucleotide sequence ID" value="NZ_JABEND010000005.1"/>
</dbReference>
<organism evidence="2 3">
    <name type="scientific">Nakamurella aerolata</name>
    <dbReference type="NCBI Taxonomy" id="1656892"/>
    <lineage>
        <taxon>Bacteria</taxon>
        <taxon>Bacillati</taxon>
        <taxon>Actinomycetota</taxon>
        <taxon>Actinomycetes</taxon>
        <taxon>Nakamurellales</taxon>
        <taxon>Nakamurellaceae</taxon>
        <taxon>Nakamurella</taxon>
    </lineage>
</organism>
<proteinExistence type="predicted"/>
<dbReference type="EMBL" id="JABEND010000005">
    <property type="protein sequence ID" value="NNG36266.1"/>
    <property type="molecule type" value="Genomic_DNA"/>
</dbReference>
<sequence>MLASFGFLAVRAGYRLPRWFAVESWARWDSNWYNDIADHGYWVGPPGDARPRPGWIAPQDWFAGNVGWFPGYPTLGRLLSRVTGVSSYTGQLWIGWIAWYLLLCALWRLTTGAGPARRWLTLAAGGTVTGAVYFAAAFPLSLALAGLLWSVYFVIRSRWRWATPAAFGCALVAGNAYLTSVVAVPAMLAVAVLVLTGRRRRSALAAAGGAAAGFGLVLLQMQWPAGMWDGYFRFTQRYQIDPGNPLHTFADRLKPLWHNASEFRTAAAWQTLLTFGVIVLVLGIVLAQLAGLGRPLPTRGGSDPGGGRDGADQAGPQRFWLGGCSRWLAARVDAMDLLLALLAFGAWLVPLVAGGQASTYRSEAFVVLAVPLLRRLPAPMLAAVVLLQGAVLWNMVPYFVNRQMV</sequence>